<dbReference type="SUPFAM" id="SSF50814">
    <property type="entry name" value="Lipocalins"/>
    <property type="match status" value="1"/>
</dbReference>
<dbReference type="GO" id="GO:0006950">
    <property type="term" value="P:response to stress"/>
    <property type="evidence" value="ECO:0007669"/>
    <property type="project" value="UniProtKB-ARBA"/>
</dbReference>
<dbReference type="Gene3D" id="2.40.128.20">
    <property type="match status" value="1"/>
</dbReference>
<evidence type="ECO:0000259" key="3">
    <source>
        <dbReference type="Pfam" id="PF08212"/>
    </source>
</evidence>
<organism evidence="4 5">
    <name type="scientific">Diacronema lutheri</name>
    <name type="common">Unicellular marine alga</name>
    <name type="synonym">Monochrysis lutheri</name>
    <dbReference type="NCBI Taxonomy" id="2081491"/>
    <lineage>
        <taxon>Eukaryota</taxon>
        <taxon>Haptista</taxon>
        <taxon>Haptophyta</taxon>
        <taxon>Pavlovophyceae</taxon>
        <taxon>Pavlovales</taxon>
        <taxon>Pavlovaceae</taxon>
        <taxon>Diacronema</taxon>
    </lineage>
</organism>
<accession>A0A8J6C9W4</accession>
<evidence type="ECO:0000313" key="5">
    <source>
        <dbReference type="Proteomes" id="UP000751190"/>
    </source>
</evidence>
<dbReference type="OrthoDB" id="417891at2759"/>
<keyword evidence="5" id="KW-1185">Reference proteome</keyword>
<sequence length="177" mass="20235">MGKLEPLKAMDKKIELGKFMGSWYVLAHIPVFVEKNAWNAVETYKWDAANKRFGVHYKFNEAKADGKVSESEQRGYIHNYDTFTDLRVSPKLPLFGYTPLRLPYLICHLSDDYQTTIVGYPSRSYLWIMARTPTLPDAEYAKLIDKTKQMGYDPAQIRKVPQEPSSPAFAVPTAPVP</sequence>
<proteinExistence type="inferred from homology"/>
<evidence type="ECO:0000313" key="4">
    <source>
        <dbReference type="EMBL" id="KAG8466957.1"/>
    </source>
</evidence>
<dbReference type="Proteomes" id="UP000751190">
    <property type="component" value="Unassembled WGS sequence"/>
</dbReference>
<dbReference type="EMBL" id="JAGTXO010000007">
    <property type="protein sequence ID" value="KAG8466957.1"/>
    <property type="molecule type" value="Genomic_DNA"/>
</dbReference>
<feature type="domain" description="Lipocalin/cytosolic fatty-acid binding" evidence="3">
    <location>
        <begin position="14"/>
        <end position="162"/>
    </location>
</feature>
<comment type="caution">
    <text evidence="4">The sequence shown here is derived from an EMBL/GenBank/DDBJ whole genome shotgun (WGS) entry which is preliminary data.</text>
</comment>
<dbReference type="InterPro" id="IPR022271">
    <property type="entry name" value="Lipocalin_ApoD"/>
</dbReference>
<name>A0A8J6C9W4_DIALT</name>
<dbReference type="PANTHER" id="PTHR10612">
    <property type="entry name" value="APOLIPOPROTEIN D"/>
    <property type="match status" value="1"/>
</dbReference>
<dbReference type="Pfam" id="PF08212">
    <property type="entry name" value="Lipocalin_2"/>
    <property type="match status" value="1"/>
</dbReference>
<dbReference type="PIRSF" id="PIRSF036893">
    <property type="entry name" value="Lipocalin_ApoD"/>
    <property type="match status" value="1"/>
</dbReference>
<comment type="similarity">
    <text evidence="1 2">Belongs to the calycin superfamily. Lipocalin family.</text>
</comment>
<reference evidence="4" key="1">
    <citation type="submission" date="2021-05" db="EMBL/GenBank/DDBJ databases">
        <title>The genome of the haptophyte Pavlova lutheri (Diacronema luteri, Pavlovales) - a model for lipid biosynthesis in eukaryotic algae.</title>
        <authorList>
            <person name="Hulatt C.J."/>
            <person name="Posewitz M.C."/>
        </authorList>
    </citation>
    <scope>NUCLEOTIDE SEQUENCE</scope>
    <source>
        <strain evidence="4">NIVA-4/92</strain>
    </source>
</reference>
<dbReference type="PANTHER" id="PTHR10612:SF34">
    <property type="entry name" value="APOLIPOPROTEIN D"/>
    <property type="match status" value="1"/>
</dbReference>
<dbReference type="CDD" id="cd19438">
    <property type="entry name" value="lipocalin_Blc-like"/>
    <property type="match status" value="1"/>
</dbReference>
<dbReference type="AlphaFoldDB" id="A0A8J6C9W4"/>
<dbReference type="InterPro" id="IPR047202">
    <property type="entry name" value="Lipocalin_Blc-like_dom"/>
</dbReference>
<evidence type="ECO:0000256" key="2">
    <source>
        <dbReference type="PIRNR" id="PIRNR036893"/>
    </source>
</evidence>
<dbReference type="OMA" id="VWIMART"/>
<evidence type="ECO:0000256" key="1">
    <source>
        <dbReference type="ARBA" id="ARBA00006889"/>
    </source>
</evidence>
<protein>
    <recommendedName>
        <fullName evidence="3">Lipocalin/cytosolic fatty-acid binding domain-containing protein</fullName>
    </recommendedName>
</protein>
<dbReference type="InterPro" id="IPR000566">
    <property type="entry name" value="Lipocln_cytosolic_FA-bd_dom"/>
</dbReference>
<dbReference type="InterPro" id="IPR012674">
    <property type="entry name" value="Calycin"/>
</dbReference>
<gene>
    <name evidence="4" type="ORF">KFE25_008336</name>
</gene>